<evidence type="ECO:0000313" key="4">
    <source>
        <dbReference type="EMBL" id="NYS94477.1"/>
    </source>
</evidence>
<name>A0A853EVA0_9MICO</name>
<reference evidence="4 5" key="1">
    <citation type="submission" date="2020-07" db="EMBL/GenBank/DDBJ databases">
        <title>MOT database genomes.</title>
        <authorList>
            <person name="Joseph S."/>
            <person name="Aduse-Opoku J."/>
            <person name="Hashim A."/>
            <person name="Wade W."/>
            <person name="Curtis M."/>
        </authorList>
    </citation>
    <scope>NUCLEOTIDE SEQUENCE [LARGE SCALE GENOMIC DNA]</scope>
    <source>
        <strain evidence="4 5">DSM 100099</strain>
    </source>
</reference>
<organism evidence="4 5">
    <name type="scientific">Sanguibacter inulinus</name>
    <dbReference type="NCBI Taxonomy" id="60922"/>
    <lineage>
        <taxon>Bacteria</taxon>
        <taxon>Bacillati</taxon>
        <taxon>Actinomycetota</taxon>
        <taxon>Actinomycetes</taxon>
        <taxon>Micrococcales</taxon>
        <taxon>Sanguibacteraceae</taxon>
        <taxon>Sanguibacter</taxon>
    </lineage>
</organism>
<feature type="domain" description="DUF4350" evidence="3">
    <location>
        <begin position="89"/>
        <end position="266"/>
    </location>
</feature>
<feature type="compositionally biased region" description="Low complexity" evidence="1">
    <location>
        <begin position="1"/>
        <end position="48"/>
    </location>
</feature>
<evidence type="ECO:0000259" key="3">
    <source>
        <dbReference type="Pfam" id="PF14258"/>
    </source>
</evidence>
<keyword evidence="2" id="KW-1133">Transmembrane helix</keyword>
<dbReference type="Proteomes" id="UP000561011">
    <property type="component" value="Unassembled WGS sequence"/>
</dbReference>
<feature type="transmembrane region" description="Helical" evidence="2">
    <location>
        <begin position="296"/>
        <end position="314"/>
    </location>
</feature>
<gene>
    <name evidence="4" type="ORF">HZZ10_13230</name>
</gene>
<dbReference type="Pfam" id="PF14258">
    <property type="entry name" value="DUF4350"/>
    <property type="match status" value="1"/>
</dbReference>
<keyword evidence="5" id="KW-1185">Reference proteome</keyword>
<accession>A0A853EVA0</accession>
<feature type="region of interest" description="Disordered" evidence="1">
    <location>
        <begin position="1"/>
        <end position="51"/>
    </location>
</feature>
<evidence type="ECO:0000313" key="5">
    <source>
        <dbReference type="Proteomes" id="UP000561011"/>
    </source>
</evidence>
<evidence type="ECO:0000256" key="2">
    <source>
        <dbReference type="SAM" id="Phobius"/>
    </source>
</evidence>
<dbReference type="InterPro" id="IPR025646">
    <property type="entry name" value="DUF4350"/>
</dbReference>
<comment type="caution">
    <text evidence="4">The sequence shown here is derived from an EMBL/GenBank/DDBJ whole genome shotgun (WGS) entry which is preliminary data.</text>
</comment>
<keyword evidence="2" id="KW-0812">Transmembrane</keyword>
<dbReference type="RefSeq" id="WP_179913864.1">
    <property type="nucleotide sequence ID" value="NZ_JACBYE010000035.1"/>
</dbReference>
<sequence>MSLQGPGTAAPVAPASPASTTTSSSQPSKTSAASASAAVRGDGTTVASRARRRWRTSRMVVAGLAAALLAGAVLVTLTPTTSTIRFAADNPSPDGGMALAQVLGDQGVRVRPTTSVAEAIGLAGPGTTLLVADDYGMPDDVARSLTGTGAQVVLVAPGPELLAAATDQVTHASRSPDLATPSPARCEDPDAVAAGEVTTAGALLRLADDAQDAQVCFTDASGAGHYAVTTLDDDPDVTVRILDDATGLTNAQVTTAGNAALGLRMLGHEETLVWLVPDRPTAAGEPGGVMAMLPPWAVPLAVQLLLVVIVLALWQGRRLGPLATEDLPVVVRSSETTLGRGRLYRRSRAYGHAGASLRAGAADRIARRLGLPRSSSPDALVDAVCRATSRPWEQVLGLLYGPPPAGDVELTRLATDLDELESEVHRA</sequence>
<proteinExistence type="predicted"/>
<evidence type="ECO:0000256" key="1">
    <source>
        <dbReference type="SAM" id="MobiDB-lite"/>
    </source>
</evidence>
<feature type="transmembrane region" description="Helical" evidence="2">
    <location>
        <begin position="59"/>
        <end position="77"/>
    </location>
</feature>
<dbReference type="EMBL" id="JACBYE010000035">
    <property type="protein sequence ID" value="NYS94477.1"/>
    <property type="molecule type" value="Genomic_DNA"/>
</dbReference>
<keyword evidence="2" id="KW-0472">Membrane</keyword>
<dbReference type="AlphaFoldDB" id="A0A853EVA0"/>
<protein>
    <submittedName>
        <fullName evidence="4">DUF4350 domain-containing protein</fullName>
    </submittedName>
</protein>